<reference evidence="3 4" key="1">
    <citation type="submission" date="2019-07" db="EMBL/GenBank/DDBJ databases">
        <title>Full genome sequence of Humibacter sp. WJ7-1.</title>
        <authorList>
            <person name="Im W.-T."/>
        </authorList>
    </citation>
    <scope>NUCLEOTIDE SEQUENCE [LARGE SCALE GENOMIC DNA]</scope>
    <source>
        <strain evidence="3 4">WJ7-1</strain>
    </source>
</reference>
<dbReference type="Proteomes" id="UP000320216">
    <property type="component" value="Chromosome"/>
</dbReference>
<dbReference type="Gene3D" id="3.40.50.1820">
    <property type="entry name" value="alpha/beta hydrolase"/>
    <property type="match status" value="1"/>
</dbReference>
<keyword evidence="2" id="KW-0812">Transmembrane</keyword>
<proteinExistence type="predicted"/>
<accession>A0A5B8M7J8</accession>
<keyword evidence="2" id="KW-1133">Transmembrane helix</keyword>
<dbReference type="AlphaFoldDB" id="A0A5B8M7J8"/>
<dbReference type="EMBL" id="CP042305">
    <property type="protein sequence ID" value="QDZ15420.1"/>
    <property type="molecule type" value="Genomic_DNA"/>
</dbReference>
<feature type="transmembrane region" description="Helical" evidence="2">
    <location>
        <begin position="103"/>
        <end position="124"/>
    </location>
</feature>
<sequence>MSTSSTSSGDITVSGGTQVASDALTAAHDRLATVAAAFRDLADELRPVVALTGPTDAVRLAHVAAEGIQQAASDSKRLAAELLEAARSYNKAERDANSNLMDLSTYAGWAFGAFWPVAAALGALSLPQLIVTLVPAFVAGSVAAGSPGALFGDLGSGAARKANLLRDPRMVFLLRFAVSAADDAMLGAAGLPLPMAAKLDDRGTSLFGLRGGARVVVGAGRMFGLLDDSPVRVHRTDAGVVAPPSTFAALADRVPPSVAGAPQVRVERFGGTEGAKPTYIVYVGGTVDTSPKATNEPFDISSDLSSVAGLDTASVHAVQRAMHDAGIADGDTVIPVGYSQGGIVATQLATCGRYDVPTLVTFGSPTGGVDVTSSTVDVAVEHTDDLVPALGGFARGADDGGSDRILVTRQTYDGPVPTGSPIAAHSMVEYTITAQQMDASGDPRLAAALHALPTDEAGTAGLYRGDRVQQVPAPPQVPTPAPQSSPTPSPAPTKASR</sequence>
<dbReference type="SUPFAM" id="SSF53474">
    <property type="entry name" value="alpha/beta-Hydrolases"/>
    <property type="match status" value="1"/>
</dbReference>
<protein>
    <recommendedName>
        <fullName evidence="5">Alpha/beta hydrolase</fullName>
    </recommendedName>
</protein>
<feature type="region of interest" description="Disordered" evidence="1">
    <location>
        <begin position="457"/>
        <end position="497"/>
    </location>
</feature>
<feature type="compositionally biased region" description="Pro residues" evidence="1">
    <location>
        <begin position="472"/>
        <end position="491"/>
    </location>
</feature>
<evidence type="ECO:0008006" key="5">
    <source>
        <dbReference type="Google" id="ProtNLM"/>
    </source>
</evidence>
<keyword evidence="4" id="KW-1185">Reference proteome</keyword>
<dbReference type="InterPro" id="IPR029058">
    <property type="entry name" value="AB_hydrolase_fold"/>
</dbReference>
<gene>
    <name evidence="3" type="ORF">FPZ11_12225</name>
</gene>
<dbReference type="RefSeq" id="WP_146321279.1">
    <property type="nucleotide sequence ID" value="NZ_CP042305.1"/>
</dbReference>
<dbReference type="OrthoDB" id="4790882at2"/>
<organism evidence="3 4">
    <name type="scientific">Humibacter ginsenosidimutans</name>
    <dbReference type="NCBI Taxonomy" id="2599293"/>
    <lineage>
        <taxon>Bacteria</taxon>
        <taxon>Bacillati</taxon>
        <taxon>Actinomycetota</taxon>
        <taxon>Actinomycetes</taxon>
        <taxon>Micrococcales</taxon>
        <taxon>Microbacteriaceae</taxon>
        <taxon>Humibacter</taxon>
    </lineage>
</organism>
<name>A0A5B8M7J8_9MICO</name>
<keyword evidence="2" id="KW-0472">Membrane</keyword>
<evidence type="ECO:0000256" key="2">
    <source>
        <dbReference type="SAM" id="Phobius"/>
    </source>
</evidence>
<dbReference type="KEGG" id="huw:FPZ11_12225"/>
<feature type="transmembrane region" description="Helical" evidence="2">
    <location>
        <begin position="130"/>
        <end position="151"/>
    </location>
</feature>
<evidence type="ECO:0000256" key="1">
    <source>
        <dbReference type="SAM" id="MobiDB-lite"/>
    </source>
</evidence>
<evidence type="ECO:0000313" key="4">
    <source>
        <dbReference type="Proteomes" id="UP000320216"/>
    </source>
</evidence>
<evidence type="ECO:0000313" key="3">
    <source>
        <dbReference type="EMBL" id="QDZ15420.1"/>
    </source>
</evidence>
<feature type="transmembrane region" description="Helical" evidence="2">
    <location>
        <begin position="172"/>
        <end position="193"/>
    </location>
</feature>